<sequence>MYIEKSTLPLQVLVYADGERAEEYADPEIASKQHNKDSCYIESTLNGGFWVQLRLDDDETVKWTDVGWRLDFHLSINDTMPDHVKFPITAETIDERILGWDFVFHEAVGTGDSDNTASCFRFAFFRMYKVSMLTLVGKLLINAGLFGHRRIRKVVQDLFSHLHRNAGYWSYYEHPRMGGQ</sequence>
<proteinExistence type="predicted"/>
<comment type="caution">
    <text evidence="1">The sequence shown here is derived from an EMBL/GenBank/DDBJ whole genome shotgun (WGS) entry which is preliminary data.</text>
</comment>
<protein>
    <submittedName>
        <fullName evidence="1">Uncharacterized protein</fullName>
    </submittedName>
</protein>
<organism evidence="1 2">
    <name type="scientific">Apiospora marii</name>
    <dbReference type="NCBI Taxonomy" id="335849"/>
    <lineage>
        <taxon>Eukaryota</taxon>
        <taxon>Fungi</taxon>
        <taxon>Dikarya</taxon>
        <taxon>Ascomycota</taxon>
        <taxon>Pezizomycotina</taxon>
        <taxon>Sordariomycetes</taxon>
        <taxon>Xylariomycetidae</taxon>
        <taxon>Amphisphaeriales</taxon>
        <taxon>Apiosporaceae</taxon>
        <taxon>Apiospora</taxon>
    </lineage>
</organism>
<evidence type="ECO:0000313" key="2">
    <source>
        <dbReference type="Proteomes" id="UP001396898"/>
    </source>
</evidence>
<dbReference type="EMBL" id="JAQQWI010000018">
    <property type="protein sequence ID" value="KAK8002106.1"/>
    <property type="molecule type" value="Genomic_DNA"/>
</dbReference>
<keyword evidence="2" id="KW-1185">Reference proteome</keyword>
<name>A0ABR1R8F7_9PEZI</name>
<reference evidence="1 2" key="1">
    <citation type="submission" date="2023-01" db="EMBL/GenBank/DDBJ databases">
        <title>Analysis of 21 Apiospora genomes using comparative genomics revels a genus with tremendous synthesis potential of carbohydrate active enzymes and secondary metabolites.</title>
        <authorList>
            <person name="Sorensen T."/>
        </authorList>
    </citation>
    <scope>NUCLEOTIDE SEQUENCE [LARGE SCALE GENOMIC DNA]</scope>
    <source>
        <strain evidence="1 2">CBS 20057</strain>
    </source>
</reference>
<evidence type="ECO:0000313" key="1">
    <source>
        <dbReference type="EMBL" id="KAK8002106.1"/>
    </source>
</evidence>
<gene>
    <name evidence="1" type="ORF">PG991_014328</name>
</gene>
<dbReference type="Proteomes" id="UP001396898">
    <property type="component" value="Unassembled WGS sequence"/>
</dbReference>
<accession>A0ABR1R8F7</accession>